<dbReference type="PANTHER" id="PTHR15430">
    <property type="entry name" value="GLOMULIN"/>
    <property type="match status" value="1"/>
</dbReference>
<accession>A0AB39Z998</accession>
<dbReference type="PANTHER" id="PTHR15430:SF1">
    <property type="entry name" value="GLOMULIN"/>
    <property type="match status" value="1"/>
</dbReference>
<name>A0AB39Z998_DROSZ</name>
<evidence type="ECO:0000313" key="2">
    <source>
        <dbReference type="RefSeq" id="XP_016930470.1"/>
    </source>
</evidence>
<dbReference type="Pfam" id="PF08568">
    <property type="entry name" value="Kinetochor_Ybp2"/>
    <property type="match status" value="1"/>
</dbReference>
<proteinExistence type="predicted"/>
<dbReference type="AlphaFoldDB" id="A0AB39Z998"/>
<protein>
    <submittedName>
        <fullName evidence="2">Glomulin</fullName>
    </submittedName>
</protein>
<evidence type="ECO:0000313" key="1">
    <source>
        <dbReference type="Proteomes" id="UP001652628"/>
    </source>
</evidence>
<dbReference type="GeneID" id="108010146"/>
<dbReference type="Proteomes" id="UP001652628">
    <property type="component" value="Chromosome 2R"/>
</dbReference>
<sequence length="639" mass="72890">MQGQEQEMEVDVDVAQATEASNLLQLIKQLLVEKAYDGVRMLFQSAQEAERNIRLLAHIAMDLYHDVCFVNISDEVNSQEPELFDCSDELLKLLARFAPLQELMLELMERLEESRSLNVFGAYLRALQVVLQRQGRDKPQAVEWCLQSAFTRLRELPLPKYLSEGYDEQQARLIEQNEQVEDLLAHYITVGLFRQPLCSEILLKDVRAPDQIFRDCSQNRRNIFACFLIQLLGRPLALLEMSHVKEDLTRTYVQQVTDSLSKDASQFLGDPFLLLNLVEQRARWLRKLDASKGVYEMSCRNVFLIEEKLPLHAVAMYYHSLFVGNQLPANAPRIYAPLFLFETSAYLAEVLLRQQEPPLQYCGLRLVEHLLGILIEPVPATSLQLDVHKRFCEALCKIVGYSPQVALRQLGLHVLRQYILGFDDQGKYLILKNLLETLQHDGLMGYLGGMYKDLVDKALSKSEPIPEVYSGKMFREMLLLCVCVLPHDVKSDLLLHSDRLCHALNILRYFAVRDKADVTGFWQALPDITRILLDPLGKALNFSMAHYKAYKERVERGQSASDDELMQRQLNMLAVNITNSGMAGGDGDSHLPDIGRQEKLDVLASSITSLETLQSLYLRASEIIEQSSRLRRNATSSDA</sequence>
<dbReference type="InterPro" id="IPR019516">
    <property type="entry name" value="Glomulin/ALF4"/>
</dbReference>
<gene>
    <name evidence="2" type="primary">LOC108010146</name>
</gene>
<reference evidence="2" key="1">
    <citation type="submission" date="2025-08" db="UniProtKB">
        <authorList>
            <consortium name="RefSeq"/>
        </authorList>
    </citation>
    <scope>IDENTIFICATION</scope>
</reference>
<dbReference type="RefSeq" id="XP_016930470.1">
    <property type="nucleotide sequence ID" value="XM_017074981.4"/>
</dbReference>
<dbReference type="GO" id="GO:0055105">
    <property type="term" value="F:ubiquitin-protein transferase inhibitor activity"/>
    <property type="evidence" value="ECO:0007669"/>
    <property type="project" value="TreeGrafter"/>
</dbReference>
<dbReference type="GO" id="GO:0005737">
    <property type="term" value="C:cytoplasm"/>
    <property type="evidence" value="ECO:0007669"/>
    <property type="project" value="TreeGrafter"/>
</dbReference>
<organism evidence="1 2">
    <name type="scientific">Drosophila suzukii</name>
    <name type="common">Spotted-wing drosophila fruit fly</name>
    <dbReference type="NCBI Taxonomy" id="28584"/>
    <lineage>
        <taxon>Eukaryota</taxon>
        <taxon>Metazoa</taxon>
        <taxon>Ecdysozoa</taxon>
        <taxon>Arthropoda</taxon>
        <taxon>Hexapoda</taxon>
        <taxon>Insecta</taxon>
        <taxon>Pterygota</taxon>
        <taxon>Neoptera</taxon>
        <taxon>Endopterygota</taxon>
        <taxon>Diptera</taxon>
        <taxon>Brachycera</taxon>
        <taxon>Muscomorpha</taxon>
        <taxon>Ephydroidea</taxon>
        <taxon>Drosophilidae</taxon>
        <taxon>Drosophila</taxon>
        <taxon>Sophophora</taxon>
    </lineage>
</organism>
<keyword evidence="1" id="KW-1185">Reference proteome</keyword>
<dbReference type="InterPro" id="IPR013877">
    <property type="entry name" value="YAP-bd/ALF4/Glomulin"/>
</dbReference>